<sequence>MTAADRSLPVRLLLRLVTAVVAVVGLEVVGLGLYLALLKPHVLDTLLGAPTEFEMKMLVANNGDVVLLATLLVVIGLAFAVRSSTPVASTPDGSASPSDQSAGASADEDGGFTFGDGN</sequence>
<dbReference type="RefSeq" id="WP_247380234.1">
    <property type="nucleotide sequence ID" value="NZ_JALLGV010000008.1"/>
</dbReference>
<evidence type="ECO:0000256" key="1">
    <source>
        <dbReference type="SAM" id="MobiDB-lite"/>
    </source>
</evidence>
<keyword evidence="2" id="KW-0812">Transmembrane</keyword>
<protein>
    <recommendedName>
        <fullName evidence="5">Cox cluster protein</fullName>
    </recommendedName>
</protein>
<keyword evidence="2" id="KW-0472">Membrane</keyword>
<gene>
    <name evidence="3" type="ORF">ACFR9U_13535</name>
</gene>
<name>A0ABD6CF74_9EURY</name>
<evidence type="ECO:0000313" key="3">
    <source>
        <dbReference type="EMBL" id="MFD1588004.1"/>
    </source>
</evidence>
<dbReference type="EMBL" id="JBHUDJ010000006">
    <property type="protein sequence ID" value="MFD1588004.1"/>
    <property type="molecule type" value="Genomic_DNA"/>
</dbReference>
<evidence type="ECO:0000256" key="2">
    <source>
        <dbReference type="SAM" id="Phobius"/>
    </source>
</evidence>
<feature type="transmembrane region" description="Helical" evidence="2">
    <location>
        <begin position="12"/>
        <end position="37"/>
    </location>
</feature>
<organism evidence="3 4">
    <name type="scientific">Halorientalis brevis</name>
    <dbReference type="NCBI Taxonomy" id="1126241"/>
    <lineage>
        <taxon>Archaea</taxon>
        <taxon>Methanobacteriati</taxon>
        <taxon>Methanobacteriota</taxon>
        <taxon>Stenosarchaea group</taxon>
        <taxon>Halobacteria</taxon>
        <taxon>Halobacteriales</taxon>
        <taxon>Haloarculaceae</taxon>
        <taxon>Halorientalis</taxon>
    </lineage>
</organism>
<reference evidence="3 4" key="1">
    <citation type="journal article" date="2019" name="Int. J. Syst. Evol. Microbiol.">
        <title>The Global Catalogue of Microorganisms (GCM) 10K type strain sequencing project: providing services to taxonomists for standard genome sequencing and annotation.</title>
        <authorList>
            <consortium name="The Broad Institute Genomics Platform"/>
            <consortium name="The Broad Institute Genome Sequencing Center for Infectious Disease"/>
            <person name="Wu L."/>
            <person name="Ma J."/>
        </authorList>
    </citation>
    <scope>NUCLEOTIDE SEQUENCE [LARGE SCALE GENOMIC DNA]</scope>
    <source>
        <strain evidence="3 4">CGMCC 1.12125</strain>
    </source>
</reference>
<accession>A0ABD6CF74</accession>
<comment type="caution">
    <text evidence="3">The sequence shown here is derived from an EMBL/GenBank/DDBJ whole genome shotgun (WGS) entry which is preliminary data.</text>
</comment>
<feature type="compositionally biased region" description="Polar residues" evidence="1">
    <location>
        <begin position="85"/>
        <end position="103"/>
    </location>
</feature>
<dbReference type="Proteomes" id="UP001597119">
    <property type="component" value="Unassembled WGS sequence"/>
</dbReference>
<keyword evidence="4" id="KW-1185">Reference proteome</keyword>
<keyword evidence="2" id="KW-1133">Transmembrane helix</keyword>
<feature type="region of interest" description="Disordered" evidence="1">
    <location>
        <begin position="85"/>
        <end position="118"/>
    </location>
</feature>
<proteinExistence type="predicted"/>
<evidence type="ECO:0000313" key="4">
    <source>
        <dbReference type="Proteomes" id="UP001597119"/>
    </source>
</evidence>
<evidence type="ECO:0008006" key="5">
    <source>
        <dbReference type="Google" id="ProtNLM"/>
    </source>
</evidence>
<feature type="transmembrane region" description="Helical" evidence="2">
    <location>
        <begin position="57"/>
        <end position="81"/>
    </location>
</feature>
<dbReference type="AlphaFoldDB" id="A0ABD6CF74"/>